<dbReference type="KEGG" id="pmad:BAY61_07700"/>
<protein>
    <submittedName>
        <fullName evidence="1">Aromatase/bifunctional aromatase (Cyclase/dehydratase)</fullName>
    </submittedName>
</protein>
<accession>A0A222VM93</accession>
<organism evidence="1 2">
    <name type="scientific">Prauserella marina</name>
    <dbReference type="NCBI Taxonomy" id="530584"/>
    <lineage>
        <taxon>Bacteria</taxon>
        <taxon>Bacillati</taxon>
        <taxon>Actinomycetota</taxon>
        <taxon>Actinomycetes</taxon>
        <taxon>Pseudonocardiales</taxon>
        <taxon>Pseudonocardiaceae</taxon>
        <taxon>Prauserella</taxon>
    </lineage>
</organism>
<proteinExistence type="predicted"/>
<gene>
    <name evidence="1" type="ORF">SAMN05421630_102548</name>
</gene>
<dbReference type="Pfam" id="PF03364">
    <property type="entry name" value="Polyketide_cyc"/>
    <property type="match status" value="1"/>
</dbReference>
<dbReference type="RefSeq" id="WP_091800415.1">
    <property type="nucleotide sequence ID" value="NZ_CP016353.1"/>
</dbReference>
<evidence type="ECO:0000313" key="2">
    <source>
        <dbReference type="Proteomes" id="UP000199494"/>
    </source>
</evidence>
<dbReference type="STRING" id="530584.SAMN05421630_102548"/>
<dbReference type="CDD" id="cd08861">
    <property type="entry name" value="OtcD1_ARO-CYC_like"/>
    <property type="match status" value="2"/>
</dbReference>
<keyword evidence="2" id="KW-1185">Reference proteome</keyword>
<dbReference type="Proteomes" id="UP000199494">
    <property type="component" value="Unassembled WGS sequence"/>
</dbReference>
<dbReference type="Gene3D" id="3.30.530.20">
    <property type="match status" value="2"/>
</dbReference>
<name>A0A222VM93_9PSEU</name>
<dbReference type="SUPFAM" id="SSF55961">
    <property type="entry name" value="Bet v1-like"/>
    <property type="match status" value="2"/>
</dbReference>
<reference evidence="1 2" key="1">
    <citation type="submission" date="2016-10" db="EMBL/GenBank/DDBJ databases">
        <authorList>
            <person name="de Groot N.N."/>
        </authorList>
    </citation>
    <scope>NUCLEOTIDE SEQUENCE [LARGE SCALE GENOMIC DNA]</scope>
    <source>
        <strain evidence="1 2">CGMCC 4.5506</strain>
    </source>
</reference>
<evidence type="ECO:0000313" key="1">
    <source>
        <dbReference type="EMBL" id="SDC55345.1"/>
    </source>
</evidence>
<dbReference type="AlphaFoldDB" id="A0A222VM93"/>
<dbReference type="EMBL" id="FMZE01000002">
    <property type="protein sequence ID" value="SDC55345.1"/>
    <property type="molecule type" value="Genomic_DNA"/>
</dbReference>
<dbReference type="OrthoDB" id="3419705at2"/>
<dbReference type="InterPro" id="IPR005031">
    <property type="entry name" value="COQ10_START"/>
</dbReference>
<dbReference type="InterPro" id="IPR023393">
    <property type="entry name" value="START-like_dom_sf"/>
</dbReference>
<sequence length="309" mass="33985">MSHATEHEITVAAPARVVYDLIADVGSWPRIFPPTVYVDYAERGKAEERIRIWATANGEPKGWTSRRYLDADNLRVRFRQEVSQPPVAAMGGEWLIEPLSGNETRVRLTHDFDAVGDDPEKVGLILKAIDLNSGAELGALKSAAERHGADEGLLLTFTDTVRVDGAAKDLYDFIYDAGQWQSRLPHVARIALQEDTPNVQLLEMDTSSADNDVHTTKSVRICFPADRIVYKQIRTPALMKVHTGQWSFGSDDGTAVITSAHTVVIDPGAITTVLGRQATVKDARKLIREALGRNSIATMRHAKAYAEGS</sequence>